<dbReference type="InterPro" id="IPR040393">
    <property type="entry name" value="TREX1/2"/>
</dbReference>
<keyword evidence="3" id="KW-0479">Metal-binding</keyword>
<dbReference type="InterPro" id="IPR049012">
    <property type="entry name" value="Mutator_transp_dom"/>
</dbReference>
<feature type="region of interest" description="Disordered" evidence="8">
    <location>
        <begin position="184"/>
        <end position="221"/>
    </location>
</feature>
<comment type="similarity">
    <text evidence="7">Belongs to the exonuclease superfamily. TREX family.</text>
</comment>
<keyword evidence="4" id="KW-0378">Hydrolase</keyword>
<feature type="domain" description="Exonuclease" evidence="9">
    <location>
        <begin position="353"/>
        <end position="532"/>
    </location>
</feature>
<dbReference type="SMART" id="SM00479">
    <property type="entry name" value="EXOIII"/>
    <property type="match status" value="1"/>
</dbReference>
<comment type="caution">
    <text evidence="10">The sequence shown here is derived from an EMBL/GenBank/DDBJ whole genome shotgun (WGS) entry which is preliminary data.</text>
</comment>
<evidence type="ECO:0000256" key="1">
    <source>
        <dbReference type="ARBA" id="ARBA00001946"/>
    </source>
</evidence>
<keyword evidence="2" id="KW-0540">Nuclease</keyword>
<organism evidence="10 11">
    <name type="scientific">Olea europaea subsp. europaea</name>
    <dbReference type="NCBI Taxonomy" id="158383"/>
    <lineage>
        <taxon>Eukaryota</taxon>
        <taxon>Viridiplantae</taxon>
        <taxon>Streptophyta</taxon>
        <taxon>Embryophyta</taxon>
        <taxon>Tracheophyta</taxon>
        <taxon>Spermatophyta</taxon>
        <taxon>Magnoliopsida</taxon>
        <taxon>eudicotyledons</taxon>
        <taxon>Gunneridae</taxon>
        <taxon>Pentapetalae</taxon>
        <taxon>asterids</taxon>
        <taxon>lamiids</taxon>
        <taxon>Lamiales</taxon>
        <taxon>Oleaceae</taxon>
        <taxon>Oleeae</taxon>
        <taxon>Olea</taxon>
    </lineage>
</organism>
<dbReference type="PANTHER" id="PTHR13058:SF22">
    <property type="entry name" value="EXODEOXYRIBONUCLEASE III"/>
    <property type="match status" value="1"/>
</dbReference>
<evidence type="ECO:0000256" key="8">
    <source>
        <dbReference type="SAM" id="MobiDB-lite"/>
    </source>
</evidence>
<evidence type="ECO:0000256" key="5">
    <source>
        <dbReference type="ARBA" id="ARBA00022839"/>
    </source>
</evidence>
<dbReference type="InterPro" id="IPR054362">
    <property type="entry name" value="Exu_RNase_H-like"/>
</dbReference>
<dbReference type="EMBL" id="CACTIH010009736">
    <property type="protein sequence ID" value="CAA3032911.1"/>
    <property type="molecule type" value="Genomic_DNA"/>
</dbReference>
<sequence length="568" mass="63860">MAASSRSKAGRFVKKSVAERNSRGTENLLRSHAKKKEAKEQRTFIHEVGRRVVDLTTFAKNMWCDACGEVLSLSHMEKEVRRGLASVFYVRCRVCLELKQVPTDSAVKHDDGYPLYSVNCKAALGCLDTGIGHEQINSWLTAVNIPAIMHSTIKRAERFVGPAVEEVARESCRDAIQEEKELTLQSQKRPLAPSDAQNRCDVGETPKKRRPCSSQQEDENVATRVPKSRFYCSSTANKLRVAAAVCQKNRGAAHVVEINQKCGLSPGGVTMKYRKLAEERRQKKCALQQTVQFRRRRLLLKGNADRVSNRVVAREGLTYVSGMGNTMERAVAAATDTFGSWMPLQKPLEDHCQFVIVDIETTGFGAGAQIVQVAAKCQMLEFSQYMMPTTSFNHIASEKTGLSVHGGQLMYNSKRVDTSPPAQVARDFMDFLHKCGQQVILVGHNIVRFDAPHIVKWLHQFGVTAEFCDLVYGFTDTVPIIRQGKVQKQDLLAQQYLTGPEWQHLVKGAHNAATDCVLLSGLLEHFNIEHDIMRGNALPIRTFFERQQAAKRRHITRDEKEWYGTVWD</sequence>
<dbReference type="AlphaFoldDB" id="A0A8S0VLT6"/>
<evidence type="ECO:0000256" key="6">
    <source>
        <dbReference type="ARBA" id="ARBA00022842"/>
    </source>
</evidence>
<evidence type="ECO:0000256" key="7">
    <source>
        <dbReference type="ARBA" id="ARBA00025769"/>
    </source>
</evidence>
<protein>
    <submittedName>
        <fullName evidence="10">Maternal exuperantia-like</fullName>
    </submittedName>
</protein>
<accession>A0A8S0VLT6</accession>
<dbReference type="InterPro" id="IPR012337">
    <property type="entry name" value="RNaseH-like_sf"/>
</dbReference>
<evidence type="ECO:0000313" key="10">
    <source>
        <dbReference type="EMBL" id="CAA3032911.1"/>
    </source>
</evidence>
<dbReference type="GO" id="GO:0005737">
    <property type="term" value="C:cytoplasm"/>
    <property type="evidence" value="ECO:0007669"/>
    <property type="project" value="TreeGrafter"/>
</dbReference>
<dbReference type="InterPro" id="IPR013520">
    <property type="entry name" value="Ribonucl_H"/>
</dbReference>
<dbReference type="GO" id="GO:0006308">
    <property type="term" value="P:DNA catabolic process"/>
    <property type="evidence" value="ECO:0007669"/>
    <property type="project" value="TreeGrafter"/>
</dbReference>
<evidence type="ECO:0000259" key="9">
    <source>
        <dbReference type="SMART" id="SM00479"/>
    </source>
</evidence>
<dbReference type="Proteomes" id="UP000594638">
    <property type="component" value="Unassembled WGS sequence"/>
</dbReference>
<evidence type="ECO:0000313" key="11">
    <source>
        <dbReference type="Proteomes" id="UP000594638"/>
    </source>
</evidence>
<evidence type="ECO:0000256" key="3">
    <source>
        <dbReference type="ARBA" id="ARBA00022723"/>
    </source>
</evidence>
<dbReference type="Gramene" id="OE9A096189T1">
    <property type="protein sequence ID" value="OE9A096189C1"/>
    <property type="gene ID" value="OE9A096189"/>
</dbReference>
<keyword evidence="11" id="KW-1185">Reference proteome</keyword>
<dbReference type="PANTHER" id="PTHR13058">
    <property type="entry name" value="THREE PRIME REPAIR EXONUCLEASE 1, 2"/>
    <property type="match status" value="1"/>
</dbReference>
<dbReference type="Pfam" id="PF20700">
    <property type="entry name" value="Mutator"/>
    <property type="match status" value="1"/>
</dbReference>
<dbReference type="Pfam" id="PF22123">
    <property type="entry name" value="Exu_RNase_H_like"/>
    <property type="match status" value="1"/>
</dbReference>
<dbReference type="OrthoDB" id="7692185at2759"/>
<name>A0A8S0VLT6_OLEEU</name>
<evidence type="ECO:0000256" key="4">
    <source>
        <dbReference type="ARBA" id="ARBA00022801"/>
    </source>
</evidence>
<feature type="non-terminal residue" evidence="10">
    <location>
        <position position="568"/>
    </location>
</feature>
<reference evidence="10 11" key="1">
    <citation type="submission" date="2019-12" db="EMBL/GenBank/DDBJ databases">
        <authorList>
            <person name="Alioto T."/>
            <person name="Alioto T."/>
            <person name="Gomez Garrido J."/>
        </authorList>
    </citation>
    <scope>NUCLEOTIDE SEQUENCE [LARGE SCALE GENOMIC DNA]</scope>
</reference>
<dbReference type="SUPFAM" id="SSF53098">
    <property type="entry name" value="Ribonuclease H-like"/>
    <property type="match status" value="1"/>
</dbReference>
<keyword evidence="6" id="KW-0460">Magnesium</keyword>
<dbReference type="GO" id="GO:0008296">
    <property type="term" value="F:3'-5'-DNA exonuclease activity"/>
    <property type="evidence" value="ECO:0007669"/>
    <property type="project" value="TreeGrafter"/>
</dbReference>
<proteinExistence type="inferred from homology"/>
<dbReference type="GO" id="GO:0046872">
    <property type="term" value="F:metal ion binding"/>
    <property type="evidence" value="ECO:0007669"/>
    <property type="project" value="UniProtKB-KW"/>
</dbReference>
<dbReference type="Gene3D" id="3.30.420.10">
    <property type="entry name" value="Ribonuclease H-like superfamily/Ribonuclease H"/>
    <property type="match status" value="1"/>
</dbReference>
<keyword evidence="5" id="KW-0269">Exonuclease</keyword>
<dbReference type="CDD" id="cd06127">
    <property type="entry name" value="DEDDh"/>
    <property type="match status" value="1"/>
</dbReference>
<dbReference type="GO" id="GO:0003676">
    <property type="term" value="F:nucleic acid binding"/>
    <property type="evidence" value="ECO:0007669"/>
    <property type="project" value="InterPro"/>
</dbReference>
<comment type="cofactor">
    <cofactor evidence="1">
        <name>Mg(2+)</name>
        <dbReference type="ChEBI" id="CHEBI:18420"/>
    </cofactor>
</comment>
<dbReference type="InterPro" id="IPR036397">
    <property type="entry name" value="RNaseH_sf"/>
</dbReference>
<gene>
    <name evidence="10" type="ORF">OLEA9_A096189</name>
</gene>
<evidence type="ECO:0000256" key="2">
    <source>
        <dbReference type="ARBA" id="ARBA00022722"/>
    </source>
</evidence>